<reference evidence="10" key="1">
    <citation type="submission" date="2021-01" db="UniProtKB">
        <authorList>
            <consortium name="EnsemblMetazoa"/>
        </authorList>
    </citation>
    <scope>IDENTIFICATION</scope>
</reference>
<dbReference type="Gene3D" id="3.40.50.1460">
    <property type="match status" value="1"/>
</dbReference>
<evidence type="ECO:0000256" key="7">
    <source>
        <dbReference type="RuleBase" id="RU003971"/>
    </source>
</evidence>
<dbReference type="InterPro" id="IPR016129">
    <property type="entry name" value="Caspase_his_AS"/>
</dbReference>
<dbReference type="GO" id="GO:0016322">
    <property type="term" value="P:neuron remodeling"/>
    <property type="evidence" value="ECO:0007669"/>
    <property type="project" value="UniProtKB-ARBA"/>
</dbReference>
<dbReference type="AlphaFoldDB" id="A0A7M7QAW2"/>
<name>A0A7M7QAW2_NASVI</name>
<dbReference type="PROSITE" id="PS01122">
    <property type="entry name" value="CASPASE_CYS"/>
    <property type="match status" value="1"/>
</dbReference>
<keyword evidence="11" id="KW-1185">Reference proteome</keyword>
<dbReference type="EnsemblMetazoa" id="XM_031927322">
    <property type="protein sequence ID" value="XP_031783182"/>
    <property type="gene ID" value="LOC100116495"/>
</dbReference>
<dbReference type="InParanoid" id="A0A7M7QAW2"/>
<evidence type="ECO:0000256" key="1">
    <source>
        <dbReference type="ARBA" id="ARBA00010134"/>
    </source>
</evidence>
<dbReference type="GO" id="GO:0004197">
    <property type="term" value="F:cysteine-type endopeptidase activity"/>
    <property type="evidence" value="ECO:0007669"/>
    <property type="project" value="InterPro"/>
</dbReference>
<dbReference type="InterPro" id="IPR029030">
    <property type="entry name" value="Caspase-like_dom_sf"/>
</dbReference>
<dbReference type="SMR" id="A0A7M7QAW2"/>
<dbReference type="OMA" id="YDGHYSW"/>
<feature type="domain" description="Caspase family p10" evidence="8">
    <location>
        <begin position="172"/>
        <end position="267"/>
    </location>
</feature>
<dbReference type="GO" id="GO:0005737">
    <property type="term" value="C:cytoplasm"/>
    <property type="evidence" value="ECO:0007669"/>
    <property type="project" value="TreeGrafter"/>
</dbReference>
<dbReference type="InterPro" id="IPR011600">
    <property type="entry name" value="Pept_C14_caspase"/>
</dbReference>
<evidence type="ECO:0000256" key="4">
    <source>
        <dbReference type="ARBA" id="ARBA00022801"/>
    </source>
</evidence>
<dbReference type="PRINTS" id="PR00376">
    <property type="entry name" value="IL1BCENZYME"/>
</dbReference>
<dbReference type="SUPFAM" id="SSF52129">
    <property type="entry name" value="Caspase-like"/>
    <property type="match status" value="1"/>
</dbReference>
<dbReference type="Pfam" id="PF00656">
    <property type="entry name" value="Peptidase_C14"/>
    <property type="match status" value="1"/>
</dbReference>
<evidence type="ECO:0000259" key="8">
    <source>
        <dbReference type="PROSITE" id="PS50207"/>
    </source>
</evidence>
<dbReference type="PROSITE" id="PS50207">
    <property type="entry name" value="CASPASE_P10"/>
    <property type="match status" value="1"/>
</dbReference>
<dbReference type="InterPro" id="IPR002398">
    <property type="entry name" value="Pept_C14"/>
</dbReference>
<dbReference type="InterPro" id="IPR001309">
    <property type="entry name" value="Pept_C14_p20"/>
</dbReference>
<dbReference type="GO" id="GO:1990525">
    <property type="term" value="F:BIR domain binding"/>
    <property type="evidence" value="ECO:0007669"/>
    <property type="project" value="UniProtKB-ARBA"/>
</dbReference>
<dbReference type="GO" id="GO:0045476">
    <property type="term" value="P:nurse cell apoptotic process"/>
    <property type="evidence" value="ECO:0007669"/>
    <property type="project" value="UniProtKB-ARBA"/>
</dbReference>
<dbReference type="GO" id="GO:0045751">
    <property type="term" value="P:negative regulation of Toll signaling pathway"/>
    <property type="evidence" value="ECO:0007669"/>
    <property type="project" value="UniProtKB-ARBA"/>
</dbReference>
<dbReference type="GO" id="GO:0043525">
    <property type="term" value="P:positive regulation of neuron apoptotic process"/>
    <property type="evidence" value="ECO:0007669"/>
    <property type="project" value="TreeGrafter"/>
</dbReference>
<keyword evidence="3" id="KW-0053">Apoptosis</keyword>
<dbReference type="InterPro" id="IPR015917">
    <property type="entry name" value="Pept_C14A"/>
</dbReference>
<keyword evidence="4" id="KW-0378">Hydrolase</keyword>
<dbReference type="PANTHER" id="PTHR10454:SF232">
    <property type="entry name" value="AT03047P-RELATED"/>
    <property type="match status" value="1"/>
</dbReference>
<dbReference type="FunFam" id="3.40.50.1460:FF:000001">
    <property type="entry name" value="Caspase-3 preproprotein"/>
    <property type="match status" value="1"/>
</dbReference>
<keyword evidence="6" id="KW-0865">Zymogen</keyword>
<organism evidence="10 11">
    <name type="scientific">Nasonia vitripennis</name>
    <name type="common">Parasitic wasp</name>
    <dbReference type="NCBI Taxonomy" id="7425"/>
    <lineage>
        <taxon>Eukaryota</taxon>
        <taxon>Metazoa</taxon>
        <taxon>Ecdysozoa</taxon>
        <taxon>Arthropoda</taxon>
        <taxon>Hexapoda</taxon>
        <taxon>Insecta</taxon>
        <taxon>Pterygota</taxon>
        <taxon>Neoptera</taxon>
        <taxon>Endopterygota</taxon>
        <taxon>Hymenoptera</taxon>
        <taxon>Apocrita</taxon>
        <taxon>Proctotrupomorpha</taxon>
        <taxon>Chalcidoidea</taxon>
        <taxon>Pteromalidae</taxon>
        <taxon>Pteromalinae</taxon>
        <taxon>Nasonia</taxon>
    </lineage>
</organism>
<dbReference type="KEGG" id="nvi:100116495"/>
<keyword evidence="2" id="KW-0645">Protease</keyword>
<proteinExistence type="inferred from homology"/>
<evidence type="ECO:0000256" key="6">
    <source>
        <dbReference type="ARBA" id="ARBA00023145"/>
    </source>
</evidence>
<protein>
    <recommendedName>
        <fullName evidence="12">Caspase-1</fullName>
    </recommendedName>
</protein>
<keyword evidence="5" id="KW-0788">Thiol protease</keyword>
<dbReference type="PANTHER" id="PTHR10454">
    <property type="entry name" value="CASPASE"/>
    <property type="match status" value="1"/>
</dbReference>
<feature type="domain" description="Caspase family p20" evidence="9">
    <location>
        <begin position="27"/>
        <end position="150"/>
    </location>
</feature>
<dbReference type="RefSeq" id="XP_031783182.1">
    <property type="nucleotide sequence ID" value="XM_031927322.2"/>
</dbReference>
<comment type="similarity">
    <text evidence="1 7">Belongs to the peptidase C14A family.</text>
</comment>
<dbReference type="GeneID" id="100116495"/>
<evidence type="ECO:0000256" key="5">
    <source>
        <dbReference type="ARBA" id="ARBA00022807"/>
    </source>
</evidence>
<evidence type="ECO:0000313" key="11">
    <source>
        <dbReference type="Proteomes" id="UP000002358"/>
    </source>
</evidence>
<dbReference type="SMART" id="SM00115">
    <property type="entry name" value="CASc"/>
    <property type="match status" value="1"/>
</dbReference>
<dbReference type="InterPro" id="IPR033139">
    <property type="entry name" value="Caspase_cys_AS"/>
</dbReference>
<dbReference type="PROSITE" id="PS01121">
    <property type="entry name" value="CASPASE_HIS"/>
    <property type="match status" value="1"/>
</dbReference>
<accession>A0A7M7QAW2</accession>
<dbReference type="InterPro" id="IPR002138">
    <property type="entry name" value="Pept_C14_p10"/>
</dbReference>
<dbReference type="GO" id="GO:0006508">
    <property type="term" value="P:proteolysis"/>
    <property type="evidence" value="ECO:0007669"/>
    <property type="project" value="UniProtKB-KW"/>
</dbReference>
<dbReference type="Proteomes" id="UP000002358">
    <property type="component" value="Chromosome 3"/>
</dbReference>
<evidence type="ECO:0000256" key="3">
    <source>
        <dbReference type="ARBA" id="ARBA00022703"/>
    </source>
</evidence>
<evidence type="ECO:0000313" key="10">
    <source>
        <dbReference type="EnsemblMetazoa" id="XP_031783182"/>
    </source>
</evidence>
<evidence type="ECO:0000259" key="9">
    <source>
        <dbReference type="PROSITE" id="PS50208"/>
    </source>
</evidence>
<evidence type="ECO:0008006" key="12">
    <source>
        <dbReference type="Google" id="ProtNLM"/>
    </source>
</evidence>
<evidence type="ECO:0000256" key="2">
    <source>
        <dbReference type="ARBA" id="ARBA00022670"/>
    </source>
</evidence>
<dbReference type="PROSITE" id="PS50208">
    <property type="entry name" value="CASPASE_P20"/>
    <property type="match status" value="1"/>
</dbReference>
<dbReference type="OrthoDB" id="6116485at2759"/>
<dbReference type="CDD" id="cd00032">
    <property type="entry name" value="CASc"/>
    <property type="match status" value="1"/>
</dbReference>
<sequence length="276" mass="31988">MLNLVAEAQGRMSTEMGADRYNMENPNRGKCVVFNHETFATHLEPRKGSSVDTRKIKQTFQQLGFTVDICNNYEYYDIIEKLDELRREDHSDNDCLCIFVLTHGMADDFICAKDTNYKLDKIWKPFTADKCSTLAGKPKLFFFQACRGDNLDHGVRMIRSRRTQTDGSGSDTSYRVPTHADFLFGYSTVPGFYSWRNPEEGTWYVQSLCDVLDEYAATRDLVNMLTITNRNVVENFEIYNNHIPWLRNKKQMSSFTSNLMRDIYFTPKNQRNTTGG</sequence>